<evidence type="ECO:0000256" key="1">
    <source>
        <dbReference type="SAM" id="MobiDB-lite"/>
    </source>
</evidence>
<dbReference type="AlphaFoldDB" id="A0AB34K7R9"/>
<organism evidence="3 4">
    <name type="scientific">Prymnesium parvum</name>
    <name type="common">Toxic golden alga</name>
    <dbReference type="NCBI Taxonomy" id="97485"/>
    <lineage>
        <taxon>Eukaryota</taxon>
        <taxon>Haptista</taxon>
        <taxon>Haptophyta</taxon>
        <taxon>Prymnesiophyceae</taxon>
        <taxon>Prymnesiales</taxon>
        <taxon>Prymnesiaceae</taxon>
        <taxon>Prymnesium</taxon>
    </lineage>
</organism>
<gene>
    <name evidence="3" type="ORF">AB1Y20_009862</name>
</gene>
<evidence type="ECO:0000313" key="4">
    <source>
        <dbReference type="Proteomes" id="UP001515480"/>
    </source>
</evidence>
<dbReference type="EMBL" id="JBGBPQ010000002">
    <property type="protein sequence ID" value="KAL1528519.1"/>
    <property type="molecule type" value="Genomic_DNA"/>
</dbReference>
<dbReference type="Proteomes" id="UP001515480">
    <property type="component" value="Unassembled WGS sequence"/>
</dbReference>
<proteinExistence type="predicted"/>
<feature type="region of interest" description="Disordered" evidence="1">
    <location>
        <begin position="432"/>
        <end position="469"/>
    </location>
</feature>
<dbReference type="Pfam" id="PF13843">
    <property type="entry name" value="DDE_Tnp_1_7"/>
    <property type="match status" value="1"/>
</dbReference>
<dbReference type="PANTHER" id="PTHR46599:SF3">
    <property type="entry name" value="PIGGYBAC TRANSPOSABLE ELEMENT-DERIVED PROTEIN 4"/>
    <property type="match status" value="1"/>
</dbReference>
<feature type="domain" description="PiggyBac transposable element-derived protein" evidence="2">
    <location>
        <begin position="5"/>
        <end position="276"/>
    </location>
</feature>
<sequence>MGRHGMPLNRFKKLRSVLSFGPSDEPSLQEDPWAFVRPLVDTFNQHRVNYFNPGWLLTADESMFAWRGQVGVLNVAKCPHRSWVPRKPEPLGVEMKTVGDALSGVMIQMEICEGKEPMKLKEFSREWGATTACTMRLFKPWFGSGRVAAADSWFSGVKTTFALVSNGLHHVGDVRTNSSLFCKDALQAATGQESGAWAAYSALLALNNGKEIPIFAVSHRRGEATHTFISTCGTTLPGARANGNIDDYETARKAPCILNDYTLAQPCLDRHNRYRQFILALEKRLVTNSFNFRFGSSMHGVVFTDVFFAHRFFNDKDASFKQELGKLAYSLMHNDFLPTKTPQKSPPSTGRGSPCSDCEDHSLVQIKSLKGFNGWFQQRCILCNNMTTWCCAACSAGPLALVPVCAEKTYVRHGPNKGKYVKHGCLQRHRDNPALLPTGRRRKGAKRARGAATEGTESADEVMEDEESW</sequence>
<name>A0AB34K7R9_PRYPA</name>
<dbReference type="InterPro" id="IPR029526">
    <property type="entry name" value="PGBD"/>
</dbReference>
<accession>A0AB34K7R9</accession>
<keyword evidence="4" id="KW-1185">Reference proteome</keyword>
<feature type="compositionally biased region" description="Basic residues" evidence="1">
    <location>
        <begin position="439"/>
        <end position="449"/>
    </location>
</feature>
<comment type="caution">
    <text evidence="3">The sequence shown here is derived from an EMBL/GenBank/DDBJ whole genome shotgun (WGS) entry which is preliminary data.</text>
</comment>
<protein>
    <recommendedName>
        <fullName evidence="2">PiggyBac transposable element-derived protein domain-containing protein</fullName>
    </recommendedName>
</protein>
<dbReference type="PANTHER" id="PTHR46599">
    <property type="entry name" value="PIGGYBAC TRANSPOSABLE ELEMENT-DERIVED PROTEIN 4"/>
    <property type="match status" value="1"/>
</dbReference>
<reference evidence="3 4" key="1">
    <citation type="journal article" date="2024" name="Science">
        <title>Giant polyketide synthase enzymes in the biosynthesis of giant marine polyether toxins.</title>
        <authorList>
            <person name="Fallon T.R."/>
            <person name="Shende V.V."/>
            <person name="Wierzbicki I.H."/>
            <person name="Pendleton A.L."/>
            <person name="Watervoot N.F."/>
            <person name="Auber R.P."/>
            <person name="Gonzalez D.J."/>
            <person name="Wisecaver J.H."/>
            <person name="Moore B.S."/>
        </authorList>
    </citation>
    <scope>NUCLEOTIDE SEQUENCE [LARGE SCALE GENOMIC DNA]</scope>
    <source>
        <strain evidence="3 4">12B1</strain>
    </source>
</reference>
<evidence type="ECO:0000313" key="3">
    <source>
        <dbReference type="EMBL" id="KAL1528519.1"/>
    </source>
</evidence>
<evidence type="ECO:0000259" key="2">
    <source>
        <dbReference type="Pfam" id="PF13843"/>
    </source>
</evidence>
<feature type="compositionally biased region" description="Acidic residues" evidence="1">
    <location>
        <begin position="457"/>
        <end position="469"/>
    </location>
</feature>